<keyword evidence="2" id="KW-1185">Reference proteome</keyword>
<protein>
    <recommendedName>
        <fullName evidence="3">F-box domain-containing protein</fullName>
    </recommendedName>
</protein>
<evidence type="ECO:0000313" key="2">
    <source>
        <dbReference type="Proteomes" id="UP001432322"/>
    </source>
</evidence>
<comment type="caution">
    <text evidence="1">The sequence shown here is derived from an EMBL/GenBank/DDBJ whole genome shotgun (WGS) entry which is preliminary data.</text>
</comment>
<name>A0AAV5VQK9_9BILA</name>
<feature type="non-terminal residue" evidence="1">
    <location>
        <position position="196"/>
    </location>
</feature>
<dbReference type="Proteomes" id="UP001432322">
    <property type="component" value="Unassembled WGS sequence"/>
</dbReference>
<accession>A0AAV5VQK9</accession>
<sequence>LLRSSIMSLASHDNTRSKTGDINSIPDEIIMEWCRYLSLRNRGNFARTCNRIARLDREAGERIVDSLRFNIYNRRISLKVDGNYQEFFNTEKTSKWMNRARIRDLKILNMEEMSEEYFSQFIPVLSSIRYQSLSVTLTKGDYNQHIDLLSALLHNRDIGDAELTIKWNCDLEEHNIRIVKEWLLKMPKTKSLKIEW</sequence>
<reference evidence="1" key="1">
    <citation type="submission" date="2023-10" db="EMBL/GenBank/DDBJ databases">
        <title>Genome assembly of Pristionchus species.</title>
        <authorList>
            <person name="Yoshida K."/>
            <person name="Sommer R.J."/>
        </authorList>
    </citation>
    <scope>NUCLEOTIDE SEQUENCE</scope>
    <source>
        <strain evidence="1">RS5133</strain>
    </source>
</reference>
<dbReference type="EMBL" id="BTSY01000003">
    <property type="protein sequence ID" value="GMT20624.1"/>
    <property type="molecule type" value="Genomic_DNA"/>
</dbReference>
<gene>
    <name evidence="1" type="ORF">PFISCL1PPCAC_11921</name>
</gene>
<evidence type="ECO:0008006" key="3">
    <source>
        <dbReference type="Google" id="ProtNLM"/>
    </source>
</evidence>
<feature type="non-terminal residue" evidence="1">
    <location>
        <position position="1"/>
    </location>
</feature>
<proteinExistence type="predicted"/>
<organism evidence="1 2">
    <name type="scientific">Pristionchus fissidentatus</name>
    <dbReference type="NCBI Taxonomy" id="1538716"/>
    <lineage>
        <taxon>Eukaryota</taxon>
        <taxon>Metazoa</taxon>
        <taxon>Ecdysozoa</taxon>
        <taxon>Nematoda</taxon>
        <taxon>Chromadorea</taxon>
        <taxon>Rhabditida</taxon>
        <taxon>Rhabditina</taxon>
        <taxon>Diplogasteromorpha</taxon>
        <taxon>Diplogasteroidea</taxon>
        <taxon>Neodiplogasteridae</taxon>
        <taxon>Pristionchus</taxon>
    </lineage>
</organism>
<dbReference type="AlphaFoldDB" id="A0AAV5VQK9"/>
<evidence type="ECO:0000313" key="1">
    <source>
        <dbReference type="EMBL" id="GMT20624.1"/>
    </source>
</evidence>